<evidence type="ECO:0000256" key="1">
    <source>
        <dbReference type="ARBA" id="ARBA00006484"/>
    </source>
</evidence>
<dbReference type="Proteomes" id="UP000618943">
    <property type="component" value="Unassembled WGS sequence"/>
</dbReference>
<dbReference type="InterPro" id="IPR002347">
    <property type="entry name" value="SDR_fam"/>
</dbReference>
<proteinExistence type="inferred from homology"/>
<evidence type="ECO:0000313" key="2">
    <source>
        <dbReference type="EMBL" id="MBK3494540.1"/>
    </source>
</evidence>
<dbReference type="CDD" id="cd05233">
    <property type="entry name" value="SDR_c"/>
    <property type="match status" value="1"/>
</dbReference>
<dbReference type="InterPro" id="IPR036291">
    <property type="entry name" value="NAD(P)-bd_dom_sf"/>
</dbReference>
<protein>
    <submittedName>
        <fullName evidence="2">SDR family oxidoreductase</fullName>
    </submittedName>
</protein>
<name>A0ABS1H551_9BACL</name>
<dbReference type="Pfam" id="PF13561">
    <property type="entry name" value="adh_short_C2"/>
    <property type="match status" value="1"/>
</dbReference>
<comment type="similarity">
    <text evidence="1">Belongs to the short-chain dehydrogenases/reductases (SDR) family.</text>
</comment>
<evidence type="ECO:0000313" key="3">
    <source>
        <dbReference type="Proteomes" id="UP000618943"/>
    </source>
</evidence>
<dbReference type="PRINTS" id="PR00080">
    <property type="entry name" value="SDRFAMILY"/>
</dbReference>
<dbReference type="PANTHER" id="PTHR42760">
    <property type="entry name" value="SHORT-CHAIN DEHYDROGENASES/REDUCTASES FAMILY MEMBER"/>
    <property type="match status" value="1"/>
</dbReference>
<organism evidence="2 3">
    <name type="scientific">Viridibacillus soli</name>
    <dbReference type="NCBI Taxonomy" id="2798301"/>
    <lineage>
        <taxon>Bacteria</taxon>
        <taxon>Bacillati</taxon>
        <taxon>Bacillota</taxon>
        <taxon>Bacilli</taxon>
        <taxon>Bacillales</taxon>
        <taxon>Caryophanaceae</taxon>
        <taxon>Viridibacillus</taxon>
    </lineage>
</organism>
<sequence length="248" mass="26535">MAERVVVITGAGSGIGRSTAVKFARKGDKIVVADFNEKGGQETVDMIKAANGEATFVKVDVSKFDQVEAMVEKSIELYGSLDVVFNNAGIGKIIPFLDYTVEDYERVIGVNQNGVFYGMLAAGRKMRDLGVKGVIINTASVFGYLSNQYTFAYQASKGAVRMMCQTGALELAPYGIRVVGVAPGTVDTPIVQGFKDAGLTDKLKSNQMRGDLIQPEAIANAVYLLSLEEADVINGSVVMLDDGYASFK</sequence>
<reference evidence="2 3" key="1">
    <citation type="submission" date="2020-12" db="EMBL/GenBank/DDBJ databases">
        <title>YIM B01967 draft genome.</title>
        <authorList>
            <person name="Yan X."/>
        </authorList>
    </citation>
    <scope>NUCLEOTIDE SEQUENCE [LARGE SCALE GENOMIC DNA]</scope>
    <source>
        <strain evidence="2 3">YIM B01967</strain>
    </source>
</reference>
<dbReference type="PRINTS" id="PR00081">
    <property type="entry name" value="GDHRDH"/>
</dbReference>
<dbReference type="RefSeq" id="WP_200748389.1">
    <property type="nucleotide sequence ID" value="NZ_JAEOAH010000006.1"/>
</dbReference>
<dbReference type="Gene3D" id="3.40.50.720">
    <property type="entry name" value="NAD(P)-binding Rossmann-like Domain"/>
    <property type="match status" value="1"/>
</dbReference>
<accession>A0ABS1H551</accession>
<dbReference type="SUPFAM" id="SSF51735">
    <property type="entry name" value="NAD(P)-binding Rossmann-fold domains"/>
    <property type="match status" value="1"/>
</dbReference>
<gene>
    <name evidence="2" type="ORF">JFL43_06670</name>
</gene>
<comment type="caution">
    <text evidence="2">The sequence shown here is derived from an EMBL/GenBank/DDBJ whole genome shotgun (WGS) entry which is preliminary data.</text>
</comment>
<keyword evidence="3" id="KW-1185">Reference proteome</keyword>
<dbReference type="EMBL" id="JAEOAH010000006">
    <property type="protein sequence ID" value="MBK3494540.1"/>
    <property type="molecule type" value="Genomic_DNA"/>
</dbReference>